<organism evidence="1 2">
    <name type="scientific">Turneriella parva (strain ATCC BAA-1111 / DSM 21527 / NCTC 11395 / H)</name>
    <name type="common">Leptospira parva</name>
    <dbReference type="NCBI Taxonomy" id="869212"/>
    <lineage>
        <taxon>Bacteria</taxon>
        <taxon>Pseudomonadati</taxon>
        <taxon>Spirochaetota</taxon>
        <taxon>Spirochaetia</taxon>
        <taxon>Leptospirales</taxon>
        <taxon>Leptospiraceae</taxon>
        <taxon>Turneriella</taxon>
    </lineage>
</organism>
<dbReference type="STRING" id="869212.Turpa_2216"/>
<reference evidence="1 2" key="1">
    <citation type="submission" date="2012-06" db="EMBL/GenBank/DDBJ databases">
        <title>The complete chromosome of genome of Turneriella parva DSM 21527.</title>
        <authorList>
            <consortium name="US DOE Joint Genome Institute (JGI-PGF)"/>
            <person name="Lucas S."/>
            <person name="Han J."/>
            <person name="Lapidus A."/>
            <person name="Bruce D."/>
            <person name="Goodwin L."/>
            <person name="Pitluck S."/>
            <person name="Peters L."/>
            <person name="Kyrpides N."/>
            <person name="Mavromatis K."/>
            <person name="Ivanova N."/>
            <person name="Mikhailova N."/>
            <person name="Chertkov O."/>
            <person name="Detter J.C."/>
            <person name="Tapia R."/>
            <person name="Han C."/>
            <person name="Land M."/>
            <person name="Hauser L."/>
            <person name="Markowitz V."/>
            <person name="Cheng J.-F."/>
            <person name="Hugenholtz P."/>
            <person name="Woyke T."/>
            <person name="Wu D."/>
            <person name="Gronow S."/>
            <person name="Wellnitz S."/>
            <person name="Brambilla E."/>
            <person name="Klenk H.-P."/>
            <person name="Eisen J.A."/>
        </authorList>
    </citation>
    <scope>NUCLEOTIDE SEQUENCE [LARGE SCALE GENOMIC DNA]</scope>
    <source>
        <strain evidence="2">ATCC BAA-1111 / DSM 21527 / NCTC 11395 / H</strain>
    </source>
</reference>
<gene>
    <name evidence="1" type="ordered locus">Turpa_2216</name>
</gene>
<protein>
    <submittedName>
        <fullName evidence="1">Uncharacterized protein</fullName>
    </submittedName>
</protein>
<evidence type="ECO:0000313" key="1">
    <source>
        <dbReference type="EMBL" id="AFM12861.1"/>
    </source>
</evidence>
<dbReference type="KEGG" id="tpx:Turpa_2216"/>
<dbReference type="EMBL" id="CP002959">
    <property type="protein sequence ID" value="AFM12861.1"/>
    <property type="molecule type" value="Genomic_DNA"/>
</dbReference>
<keyword evidence="2" id="KW-1185">Reference proteome</keyword>
<evidence type="ECO:0000313" key="2">
    <source>
        <dbReference type="Proteomes" id="UP000006048"/>
    </source>
</evidence>
<dbReference type="AlphaFoldDB" id="I4B6F4"/>
<dbReference type="HOGENOM" id="CLU_1488403_0_0_12"/>
<sequence>MTSVTLRKSTVRRLNAMRRLLKRNGISFSESRLFEELLRLYLRHWRGTGKKPASLRRYNLDGKHYRIRPLYINRVLHAAATQRAMHTGESLSRMLDLAIRIYARRFLESLLGSHGQVPEPIRRIWHSRYIGRRLREPFFISYTGITHENQGASLSWSGKAKFIPRKGLNLHQVLDLIRTAA</sequence>
<name>I4B6F4_TURPD</name>
<dbReference type="Proteomes" id="UP000006048">
    <property type="component" value="Chromosome"/>
</dbReference>
<proteinExistence type="predicted"/>
<accession>I4B6F4</accession>